<organism evidence="4 5">
    <name type="scientific">Cyclostephanos tholiformis</name>
    <dbReference type="NCBI Taxonomy" id="382380"/>
    <lineage>
        <taxon>Eukaryota</taxon>
        <taxon>Sar</taxon>
        <taxon>Stramenopiles</taxon>
        <taxon>Ochrophyta</taxon>
        <taxon>Bacillariophyta</taxon>
        <taxon>Coscinodiscophyceae</taxon>
        <taxon>Thalassiosirophycidae</taxon>
        <taxon>Stephanodiscales</taxon>
        <taxon>Stephanodiscaceae</taxon>
        <taxon>Cyclostephanos</taxon>
    </lineage>
</organism>
<dbReference type="InterPro" id="IPR007855">
    <property type="entry name" value="RDRP"/>
</dbReference>
<dbReference type="Proteomes" id="UP001530377">
    <property type="component" value="Unassembled WGS sequence"/>
</dbReference>
<dbReference type="GO" id="GO:0031047">
    <property type="term" value="P:regulatory ncRNA-mediated gene silencing"/>
    <property type="evidence" value="ECO:0007669"/>
    <property type="project" value="UniProtKB-KW"/>
</dbReference>
<evidence type="ECO:0000313" key="5">
    <source>
        <dbReference type="Proteomes" id="UP001530377"/>
    </source>
</evidence>
<dbReference type="AlphaFoldDB" id="A0ABD3SRW0"/>
<keyword evidence="1" id="KW-0808">Transferase</keyword>
<keyword evidence="1" id="KW-0694">RNA-binding</keyword>
<comment type="catalytic activity">
    <reaction evidence="1">
        <text>RNA(n) + a ribonucleoside 5'-triphosphate = RNA(n+1) + diphosphate</text>
        <dbReference type="Rhea" id="RHEA:21248"/>
        <dbReference type="Rhea" id="RHEA-COMP:14527"/>
        <dbReference type="Rhea" id="RHEA-COMP:17342"/>
        <dbReference type="ChEBI" id="CHEBI:33019"/>
        <dbReference type="ChEBI" id="CHEBI:61557"/>
        <dbReference type="ChEBI" id="CHEBI:140395"/>
        <dbReference type="EC" id="2.7.7.48"/>
    </reaction>
</comment>
<evidence type="ECO:0000256" key="2">
    <source>
        <dbReference type="SAM" id="MobiDB-lite"/>
    </source>
</evidence>
<dbReference type="EC" id="2.7.7.48" evidence="1"/>
<dbReference type="PANTHER" id="PTHR23079:SF55">
    <property type="entry name" value="RNA-DIRECTED RNA POLYMERASE"/>
    <property type="match status" value="1"/>
</dbReference>
<dbReference type="PANTHER" id="PTHR23079">
    <property type="entry name" value="RNA-DEPENDENT RNA POLYMERASE"/>
    <property type="match status" value="1"/>
</dbReference>
<dbReference type="Pfam" id="PF05183">
    <property type="entry name" value="RdRP"/>
    <property type="match status" value="1"/>
</dbReference>
<gene>
    <name evidence="4" type="ORF">ACHAXA_002351</name>
</gene>
<comment type="similarity">
    <text evidence="1">Belongs to the RdRP family.</text>
</comment>
<dbReference type="GO" id="GO:0003968">
    <property type="term" value="F:RNA-directed RNA polymerase activity"/>
    <property type="evidence" value="ECO:0007669"/>
    <property type="project" value="UniProtKB-KW"/>
</dbReference>
<proteinExistence type="inferred from homology"/>
<feature type="domain" description="RDRP core" evidence="3">
    <location>
        <begin position="903"/>
        <end position="1102"/>
    </location>
</feature>
<feature type="region of interest" description="Disordered" evidence="2">
    <location>
        <begin position="460"/>
        <end position="481"/>
    </location>
</feature>
<sequence>MPLSFRNARRSISKLRPFKRRSTRSLGALIGSLAVPPVITTQSGSLHPNDNGTNYALISPLGSVDGDRGTRYSYNGFDGSASIESEIDTSEDEIRPGEPRDISPDVVPIDIDTAQEERAEDTDSINTAFVILDATSHPKKQPNNAASIESEIDTTEVEIRPGETDAFASDVVPVDIDTAQEERVEDADSINAAFVTFVAVDTTSPIPVEPDMNNYENSSPNGRFVVGECVRVVKRGHKNFGAYGKIQRTTKCYVFFFDESKKATVQIASTSVERFSDSIGSSPTVINVETTAHCDVSDNSTASVKGVNGGGPCEDFGGVGLSAAFSPNSNPKKRPNRRSSPMIPVADDMRSNVNSSPNGRFVVGECVRVVKKGHKNFGAYGKIQRTTKCYVFFFDESKKATVQIASTSVERHSVSNGSSQTVSTVETAYCDVSGNSTASVEGVNGGGPCEDFGGVGLSAAFSPNSNPEKRPNRRSSPMIPVADDMRSNVNSSPNGRFVVGECVRVVKKGHKNFGAYGKIQRTTKCYVYFFDESEKATVQIASTSVERHSVSNGSSQTVSTVETVYCDVSGSSIVSDEGVNGGGPCEGFAGVGLSAAVSLGLSIEKICFGSSKKMTNAFSNIWGVGNYLPPIEISLESNDNPDDLQLKLRLDNKDYALYHAEVSEDKTGSLFTKSKKVTAHYVCSENLRDHEENQADFGTLSSAKTWARRGLYLSPAMKLNREYAVKNISGSDLTMIDDVGTVGCGFISSKYLEDLLGNDARAKRALGIQIRIFVPTYGVFKGMLMRKNIIGEPIQLNTSLRKVAPSRSKDASDDGYIVIKNVFPSSDNFIIGRKFLSSQDPNKKRLKPITELKGFKKSLTTAKSCKISSMHVRLLTGLGVAALSLEQYSRNYKKDPEKLCHTHLVGMADPTNKLPPNSVFITGMTGSIPDELFITRSPCLEATDGRVIKVVRTKPDGMENDDWNFLQSLTFGAVIFGDPKQGDRSLPELIADGDLDGDLYFVCWDETVVSQIRRIPITDDERFKPPEHDGGGKYDPEWFSKAQTFISQIPKLHIGIDRLVCLFYNECIQRDDIEDPDAVCFARSFKQALDVKKEGDLIFLPRHLWTVVPEKLQKYLTADNTALSRNFEINIFVK</sequence>
<reference evidence="4 5" key="1">
    <citation type="submission" date="2024-10" db="EMBL/GenBank/DDBJ databases">
        <title>Updated reference genomes for cyclostephanoid diatoms.</title>
        <authorList>
            <person name="Roberts W.R."/>
            <person name="Alverson A.J."/>
        </authorList>
    </citation>
    <scope>NUCLEOTIDE SEQUENCE [LARGE SCALE GENOMIC DNA]</scope>
    <source>
        <strain evidence="4 5">AJA228-03</strain>
    </source>
</reference>
<dbReference type="EMBL" id="JALLPB020000008">
    <property type="protein sequence ID" value="KAL3827116.1"/>
    <property type="molecule type" value="Genomic_DNA"/>
</dbReference>
<accession>A0ABD3SRW0</accession>
<protein>
    <recommendedName>
        <fullName evidence="1">RNA-dependent RNA polymerase</fullName>
        <ecNumber evidence="1">2.7.7.48</ecNumber>
    </recommendedName>
</protein>
<keyword evidence="5" id="KW-1185">Reference proteome</keyword>
<keyword evidence="1" id="KW-0548">Nucleotidyltransferase</keyword>
<evidence type="ECO:0000259" key="3">
    <source>
        <dbReference type="Pfam" id="PF05183"/>
    </source>
</evidence>
<dbReference type="InterPro" id="IPR057596">
    <property type="entry name" value="RDRP_core"/>
</dbReference>
<name>A0ABD3SRW0_9STRA</name>
<evidence type="ECO:0000313" key="4">
    <source>
        <dbReference type="EMBL" id="KAL3827116.1"/>
    </source>
</evidence>
<dbReference type="GO" id="GO:0003723">
    <property type="term" value="F:RNA binding"/>
    <property type="evidence" value="ECO:0007669"/>
    <property type="project" value="UniProtKB-KW"/>
</dbReference>
<keyword evidence="1" id="KW-0696">RNA-directed RNA polymerase</keyword>
<feature type="region of interest" description="Disordered" evidence="2">
    <location>
        <begin position="324"/>
        <end position="351"/>
    </location>
</feature>
<comment type="caution">
    <text evidence="4">The sequence shown here is derived from an EMBL/GenBank/DDBJ whole genome shotgun (WGS) entry which is preliminary data.</text>
</comment>
<evidence type="ECO:0000256" key="1">
    <source>
        <dbReference type="RuleBase" id="RU363098"/>
    </source>
</evidence>